<evidence type="ECO:0000256" key="7">
    <source>
        <dbReference type="RuleBase" id="RU361187"/>
    </source>
</evidence>
<dbReference type="Gene3D" id="2.115.10.20">
    <property type="entry name" value="Glycosyl hydrolase domain, family 43"/>
    <property type="match status" value="1"/>
</dbReference>
<comment type="similarity">
    <text evidence="2 7">Belongs to the glycosyl hydrolase 43 family.</text>
</comment>
<evidence type="ECO:0000256" key="3">
    <source>
        <dbReference type="ARBA" id="ARBA00022801"/>
    </source>
</evidence>
<accession>E6MRN7</accession>
<feature type="site" description="Important for catalytic activity, responsible for pKa modulation of the active site Glu and correct orientation of both the proton donor and substrate" evidence="6">
    <location>
        <position position="245"/>
    </location>
</feature>
<feature type="domain" description="Extracellular endo-alpha-(1-&gt;5)-L-arabinanase C-terminal" evidence="8">
    <location>
        <begin position="438"/>
        <end position="542"/>
    </location>
</feature>
<dbReference type="HOGENOM" id="CLU_009397_1_3_10"/>
<dbReference type="EMBL" id="AEQO01000170">
    <property type="protein sequence ID" value="EFV03711.1"/>
    <property type="molecule type" value="Genomic_DNA"/>
</dbReference>
<evidence type="ECO:0000256" key="6">
    <source>
        <dbReference type="PIRSR" id="PIRSR606710-2"/>
    </source>
</evidence>
<dbReference type="eggNOG" id="COG3507">
    <property type="taxonomic scope" value="Bacteria"/>
</dbReference>
<dbReference type="AlphaFoldDB" id="E6MRN7"/>
<dbReference type="InterPro" id="IPR006710">
    <property type="entry name" value="Glyco_hydro_43"/>
</dbReference>
<comment type="pathway">
    <text evidence="1">Glycan metabolism; L-arabinan degradation.</text>
</comment>
<evidence type="ECO:0000313" key="9">
    <source>
        <dbReference type="EMBL" id="EFV03711.1"/>
    </source>
</evidence>
<dbReference type="Gene3D" id="2.40.128.10">
    <property type="match status" value="1"/>
</dbReference>
<keyword evidence="3 7" id="KW-0378">Hydrolase</keyword>
<keyword evidence="10" id="KW-1185">Reference proteome</keyword>
<name>E6MRN7_9BACT</name>
<dbReference type="CDD" id="cd08998">
    <property type="entry name" value="GH43_Arb43a-like"/>
    <property type="match status" value="1"/>
</dbReference>
<evidence type="ECO:0000256" key="2">
    <source>
        <dbReference type="ARBA" id="ARBA00009865"/>
    </source>
</evidence>
<evidence type="ECO:0000256" key="1">
    <source>
        <dbReference type="ARBA" id="ARBA00004834"/>
    </source>
</evidence>
<sequence length="547" mass="62205">MNMKINKIEIFFSLSALLFVGCSNKEDIEYVNPGSKVATQVVVKEGQNMADDYTSIASWNNRFQWNLANVHDPSVVLADDGYYYMYQTDASYGNAHAGEGQARGHFYCRRSKDLINWEFMGPTMHGVPVWIKSKLNEIRKAMGLGVSSVDFLHQNQFGFWAPCVRRISNNLYRMYYVVTIPGTINGAGTWSERCFIGLMETSNPADIDSWEDKGFVVTNYSDRELNFNVSTTDYAHCYFKYNAIDPSLIINEKGEHWLIYGSWHSGFAALQLDPSTGKPLHALGNPWGKENEASYGKFIYSRKMNSRWQASEAPEVIWHDGYYYLFVAYDELSVAYNTRVLRASDINGPYYDITGKDMTSNGGDAFPIITHPYKFGDDHGWVGISHCAVFDDGKGNWFYVSQQRFPENYKGNANSNALMVGGVRSIIWTESGWPLVLPERYAGISQKTIAESELIGDWQHINLSYHHKRQDASISMILGANHKVTSGWKAGKDWSFDSSKNVLTIDNESFYLRRELDWEANPRKTTIVYAGLSKDGRTTYWGKKVNL</sequence>
<dbReference type="Pfam" id="PF16369">
    <property type="entry name" value="GH43_C"/>
    <property type="match status" value="1"/>
</dbReference>
<keyword evidence="4 7" id="KW-0326">Glycosidase</keyword>
<dbReference type="GO" id="GO:0004553">
    <property type="term" value="F:hydrolase activity, hydrolyzing O-glycosyl compounds"/>
    <property type="evidence" value="ECO:0007669"/>
    <property type="project" value="InterPro"/>
</dbReference>
<feature type="active site" description="Proton donor" evidence="5">
    <location>
        <position position="312"/>
    </location>
</feature>
<reference evidence="9 10" key="1">
    <citation type="submission" date="2010-12" db="EMBL/GenBank/DDBJ databases">
        <authorList>
            <person name="Muzny D."/>
            <person name="Qin X."/>
            <person name="Deng J."/>
            <person name="Jiang H."/>
            <person name="Liu Y."/>
            <person name="Qu J."/>
            <person name="Song X.-Z."/>
            <person name="Zhang L."/>
            <person name="Thornton R."/>
            <person name="Coyle M."/>
            <person name="Francisco L."/>
            <person name="Jackson L."/>
            <person name="Javaid M."/>
            <person name="Korchina V."/>
            <person name="Kovar C."/>
            <person name="Mata R."/>
            <person name="Mathew T."/>
            <person name="Ngo R."/>
            <person name="Nguyen L."/>
            <person name="Nguyen N."/>
            <person name="Okwuonu G."/>
            <person name="Ongeri F."/>
            <person name="Pham C."/>
            <person name="Simmons D."/>
            <person name="Wilczek-Boney K."/>
            <person name="Hale W."/>
            <person name="Jakkamsetti A."/>
            <person name="Pham P."/>
            <person name="Ruth R."/>
            <person name="San Lucas F."/>
            <person name="Warren J."/>
            <person name="Zhang J."/>
            <person name="Zhao Z."/>
            <person name="Zhou C."/>
            <person name="Zhu D."/>
            <person name="Lee S."/>
            <person name="Bess C."/>
            <person name="Blankenburg K."/>
            <person name="Forbes L."/>
            <person name="Fu Q."/>
            <person name="Gubbala S."/>
            <person name="Hirani K."/>
            <person name="Jayaseelan J.C."/>
            <person name="Lara F."/>
            <person name="Munidasa M."/>
            <person name="Palculict T."/>
            <person name="Patil S."/>
            <person name="Pu L.-L."/>
            <person name="Saada N."/>
            <person name="Tang L."/>
            <person name="Weissenberger G."/>
            <person name="Zhu Y."/>
            <person name="Hemphill L."/>
            <person name="Shang Y."/>
            <person name="Youmans B."/>
            <person name="Ayvaz T."/>
            <person name="Ross M."/>
            <person name="Santibanez J."/>
            <person name="Aqrawi P."/>
            <person name="Gross S."/>
            <person name="Joshi V."/>
            <person name="Fowler G."/>
            <person name="Nazareth L."/>
            <person name="Reid J."/>
            <person name="Worley K."/>
            <person name="Petrosino J."/>
            <person name="Highlander S."/>
            <person name="Gibbs R."/>
        </authorList>
    </citation>
    <scope>NUCLEOTIDE SEQUENCE [LARGE SCALE GENOMIC DNA]</scope>
    <source>
        <strain evidence="9 10">DSM 15606</strain>
    </source>
</reference>
<gene>
    <name evidence="9" type="ORF">HMPREF9420_2155</name>
</gene>
<comment type="caution">
    <text evidence="9">The sequence shown here is derived from an EMBL/GenBank/DDBJ whole genome shotgun (WGS) entry which is preliminary data.</text>
</comment>
<evidence type="ECO:0000259" key="8">
    <source>
        <dbReference type="Pfam" id="PF16369"/>
    </source>
</evidence>
<dbReference type="PROSITE" id="PS51257">
    <property type="entry name" value="PROKAR_LIPOPROTEIN"/>
    <property type="match status" value="1"/>
</dbReference>
<organism evidence="9 10">
    <name type="scientific">Segatella salivae DSM 15606</name>
    <dbReference type="NCBI Taxonomy" id="888832"/>
    <lineage>
        <taxon>Bacteria</taxon>
        <taxon>Pseudomonadati</taxon>
        <taxon>Bacteroidota</taxon>
        <taxon>Bacteroidia</taxon>
        <taxon>Bacteroidales</taxon>
        <taxon>Prevotellaceae</taxon>
        <taxon>Segatella</taxon>
    </lineage>
</organism>
<evidence type="ECO:0000313" key="10">
    <source>
        <dbReference type="Proteomes" id="UP000003874"/>
    </source>
</evidence>
<evidence type="ECO:0000256" key="5">
    <source>
        <dbReference type="PIRSR" id="PIRSR606710-1"/>
    </source>
</evidence>
<dbReference type="PANTHER" id="PTHR43301">
    <property type="entry name" value="ARABINAN ENDO-1,5-ALPHA-L-ARABINOSIDASE"/>
    <property type="match status" value="1"/>
</dbReference>
<dbReference type="InterPro" id="IPR032291">
    <property type="entry name" value="Abn2_C"/>
</dbReference>
<protein>
    <recommendedName>
        <fullName evidence="8">Extracellular endo-alpha-(1-&gt;5)-L-arabinanase C-terminal domain-containing protein</fullName>
    </recommendedName>
</protein>
<dbReference type="RefSeq" id="WP_007135405.1">
    <property type="nucleotide sequence ID" value="NZ_GL629647.1"/>
</dbReference>
<dbReference type="InterPro" id="IPR023296">
    <property type="entry name" value="Glyco_hydro_beta-prop_sf"/>
</dbReference>
<dbReference type="PANTHER" id="PTHR43301:SF3">
    <property type="entry name" value="ARABINAN ENDO-1,5-ALPHA-L-ARABINOSIDASE A-RELATED"/>
    <property type="match status" value="1"/>
</dbReference>
<dbReference type="InterPro" id="IPR050727">
    <property type="entry name" value="GH43_arabinanases"/>
</dbReference>
<evidence type="ECO:0000256" key="4">
    <source>
        <dbReference type="ARBA" id="ARBA00023295"/>
    </source>
</evidence>
<proteinExistence type="inferred from homology"/>
<feature type="active site" description="Proton acceptor" evidence="5">
    <location>
        <position position="72"/>
    </location>
</feature>
<dbReference type="SUPFAM" id="SSF75005">
    <property type="entry name" value="Arabinanase/levansucrase/invertase"/>
    <property type="match status" value="1"/>
</dbReference>
<dbReference type="GO" id="GO:0005975">
    <property type="term" value="P:carbohydrate metabolic process"/>
    <property type="evidence" value="ECO:0007669"/>
    <property type="project" value="InterPro"/>
</dbReference>
<dbReference type="STRING" id="888832.HMPREF9420_2155"/>
<dbReference type="Proteomes" id="UP000003874">
    <property type="component" value="Unassembled WGS sequence"/>
</dbReference>
<dbReference type="Pfam" id="PF04616">
    <property type="entry name" value="Glyco_hydro_43"/>
    <property type="match status" value="1"/>
</dbReference>